<evidence type="ECO:0000313" key="3">
    <source>
        <dbReference type="EMBL" id="RCI13336.1"/>
    </source>
</evidence>
<proteinExistence type="inferred from homology"/>
<keyword evidence="4" id="KW-1185">Reference proteome</keyword>
<protein>
    <recommendedName>
        <fullName evidence="5">Glycosyl transferase</fullName>
    </recommendedName>
</protein>
<dbReference type="InterPro" id="IPR007577">
    <property type="entry name" value="GlycoTrfase_DXD_sugar-bd_CS"/>
</dbReference>
<dbReference type="Proteomes" id="UP000253664">
    <property type="component" value="Unassembled WGS sequence"/>
</dbReference>
<comment type="similarity">
    <text evidence="1">Belongs to the glycosyltransferase 32 family.</text>
</comment>
<dbReference type="STRING" id="1330021.A0A367LFY7"/>
<feature type="transmembrane region" description="Helical" evidence="2">
    <location>
        <begin position="12"/>
        <end position="31"/>
    </location>
</feature>
<dbReference type="GO" id="GO:1901135">
    <property type="term" value="P:carbohydrate derivative metabolic process"/>
    <property type="evidence" value="ECO:0007669"/>
    <property type="project" value="UniProtKB-ARBA"/>
</dbReference>
<keyword evidence="2" id="KW-0812">Transmembrane</keyword>
<reference evidence="3 4" key="1">
    <citation type="journal article" date="2015" name="BMC Genomics">
        <title>Insights from the genome of Ophiocordyceps polyrhachis-furcata to pathogenicity and host specificity in insect fungi.</title>
        <authorList>
            <person name="Wichadakul D."/>
            <person name="Kobmoo N."/>
            <person name="Ingsriswang S."/>
            <person name="Tangphatsornruang S."/>
            <person name="Chantasingh D."/>
            <person name="Luangsa-ard J.J."/>
            <person name="Eurwilaichitr L."/>
        </authorList>
    </citation>
    <scope>NUCLEOTIDE SEQUENCE [LARGE SCALE GENOMIC DNA]</scope>
    <source>
        <strain evidence="3 4">BCC 54312</strain>
    </source>
</reference>
<gene>
    <name evidence="3" type="ORF">L249_1202</name>
</gene>
<dbReference type="PANTHER" id="PTHR46830:SF2">
    <property type="entry name" value="ALPHA-1,4-N-ACETYLGLUCOSAMINYLTRANSFERASE"/>
    <property type="match status" value="1"/>
</dbReference>
<comment type="caution">
    <text evidence="3">The sequence shown here is derived from an EMBL/GenBank/DDBJ whole genome shotgun (WGS) entry which is preliminary data.</text>
</comment>
<keyword evidence="2" id="KW-1133">Transmembrane helix</keyword>
<evidence type="ECO:0000256" key="1">
    <source>
        <dbReference type="ARBA" id="ARBA00009003"/>
    </source>
</evidence>
<dbReference type="InterPro" id="IPR029044">
    <property type="entry name" value="Nucleotide-diphossugar_trans"/>
</dbReference>
<sequence>MRPTKRALRPFFLIGFITIIVLSPLVYYHAYRENNFNIEVHPTPLVLPAQDIPDRAHFVYVVEDEEADLVLTFSQALSVFAARYHWHPREMFFHTNAADATVLRARQGRAGKWSKMILDVPEMTVVRVRLPMQAANGVPIRYMEHKSDFVRVQAVRDFGGVYLDFDAHVLRDIRPLLRMGFRAVGGRQVDGLVISGTFMASKGAKLVSRWYEEMHRVYDGAWITHSNKLITSIGQSLVPEAGQMLILDRAALAPGDWSKAQCTNLWQTHDPAAAPEATWLHDYSDTWILHAFSPHRFQWPIKGYSSITPRYVLANQSNFARAVMPVARYMLEQGLVEDVHDDTERGS</sequence>
<dbReference type="SUPFAM" id="SSF53448">
    <property type="entry name" value="Nucleotide-diphospho-sugar transferases"/>
    <property type="match status" value="1"/>
</dbReference>
<accession>A0A367LFY7</accession>
<dbReference type="OrthoDB" id="409543at2759"/>
<dbReference type="PANTHER" id="PTHR46830">
    <property type="entry name" value="TRANSFERASE, PUTATIVE-RELATED"/>
    <property type="match status" value="1"/>
</dbReference>
<evidence type="ECO:0000313" key="4">
    <source>
        <dbReference type="Proteomes" id="UP000253664"/>
    </source>
</evidence>
<dbReference type="Gene3D" id="3.90.550.20">
    <property type="match status" value="1"/>
</dbReference>
<dbReference type="AlphaFoldDB" id="A0A367LFY7"/>
<dbReference type="EMBL" id="LKCN02000007">
    <property type="protein sequence ID" value="RCI13336.1"/>
    <property type="molecule type" value="Genomic_DNA"/>
</dbReference>
<evidence type="ECO:0008006" key="5">
    <source>
        <dbReference type="Google" id="ProtNLM"/>
    </source>
</evidence>
<dbReference type="Pfam" id="PF04488">
    <property type="entry name" value="Gly_transf_sug"/>
    <property type="match status" value="1"/>
</dbReference>
<evidence type="ECO:0000256" key="2">
    <source>
        <dbReference type="SAM" id="Phobius"/>
    </source>
</evidence>
<name>A0A367LFY7_9HYPO</name>
<organism evidence="3 4">
    <name type="scientific">Ophiocordyceps polyrhachis-furcata BCC 54312</name>
    <dbReference type="NCBI Taxonomy" id="1330021"/>
    <lineage>
        <taxon>Eukaryota</taxon>
        <taxon>Fungi</taxon>
        <taxon>Dikarya</taxon>
        <taxon>Ascomycota</taxon>
        <taxon>Pezizomycotina</taxon>
        <taxon>Sordariomycetes</taxon>
        <taxon>Hypocreomycetidae</taxon>
        <taxon>Hypocreales</taxon>
        <taxon>Ophiocordycipitaceae</taxon>
        <taxon>Ophiocordyceps</taxon>
    </lineage>
</organism>
<keyword evidence="2" id="KW-0472">Membrane</keyword>